<dbReference type="InterPro" id="IPR054545">
    <property type="entry name" value="ApeI-like"/>
</dbReference>
<dbReference type="EMBL" id="JACHVA010000045">
    <property type="protein sequence ID" value="MBC2601044.1"/>
    <property type="molecule type" value="Genomic_DNA"/>
</dbReference>
<keyword evidence="3" id="KW-1185">Reference proteome</keyword>
<dbReference type="Gene3D" id="3.10.129.10">
    <property type="entry name" value="Hotdog Thioesterase"/>
    <property type="match status" value="1"/>
</dbReference>
<protein>
    <recommendedName>
        <fullName evidence="1">ApeI dehydratase-like domain-containing protein</fullName>
    </recommendedName>
</protein>
<dbReference type="SUPFAM" id="SSF54637">
    <property type="entry name" value="Thioesterase/thiol ester dehydrase-isomerase"/>
    <property type="match status" value="1"/>
</dbReference>
<proteinExistence type="predicted"/>
<organism evidence="2 3">
    <name type="scientific">Puniceicoccus vermicola</name>
    <dbReference type="NCBI Taxonomy" id="388746"/>
    <lineage>
        <taxon>Bacteria</taxon>
        <taxon>Pseudomonadati</taxon>
        <taxon>Verrucomicrobiota</taxon>
        <taxon>Opitutia</taxon>
        <taxon>Puniceicoccales</taxon>
        <taxon>Puniceicoccaceae</taxon>
        <taxon>Puniceicoccus</taxon>
    </lineage>
</organism>
<dbReference type="Pfam" id="PF22818">
    <property type="entry name" value="ApeI-like"/>
    <property type="match status" value="1"/>
</dbReference>
<dbReference type="Proteomes" id="UP000525652">
    <property type="component" value="Unassembled WGS sequence"/>
</dbReference>
<feature type="domain" description="ApeI dehydratase-like" evidence="1">
    <location>
        <begin position="20"/>
        <end position="91"/>
    </location>
</feature>
<gene>
    <name evidence="2" type="ORF">H5P30_04540</name>
</gene>
<dbReference type="InterPro" id="IPR029069">
    <property type="entry name" value="HotDog_dom_sf"/>
</dbReference>
<sequence>MSESTSQRHDPLHLVFERGSQETTIHIPEDGKLFAGHFDDYPIAPGALMLDWMFRQAEAAGVHQPQRNLLRSRFMREVKPGDTVIIRCRPAQRGLLVEVARGEEISAKAWFQMNS</sequence>
<evidence type="ECO:0000259" key="1">
    <source>
        <dbReference type="Pfam" id="PF22818"/>
    </source>
</evidence>
<evidence type="ECO:0000313" key="2">
    <source>
        <dbReference type="EMBL" id="MBC2601044.1"/>
    </source>
</evidence>
<evidence type="ECO:0000313" key="3">
    <source>
        <dbReference type="Proteomes" id="UP000525652"/>
    </source>
</evidence>
<name>A0A7X1AWF3_9BACT</name>
<accession>A0A7X1AWF3</accession>
<dbReference type="AlphaFoldDB" id="A0A7X1AWF3"/>
<reference evidence="2 3" key="1">
    <citation type="submission" date="2020-07" db="EMBL/GenBank/DDBJ databases">
        <authorList>
            <person name="Feng X."/>
        </authorList>
    </citation>
    <scope>NUCLEOTIDE SEQUENCE [LARGE SCALE GENOMIC DNA]</scope>
    <source>
        <strain evidence="2 3">JCM14086</strain>
    </source>
</reference>
<dbReference type="GO" id="GO:0016829">
    <property type="term" value="F:lyase activity"/>
    <property type="evidence" value="ECO:0007669"/>
    <property type="project" value="UniProtKB-KW"/>
</dbReference>
<dbReference type="RefSeq" id="WP_185691771.1">
    <property type="nucleotide sequence ID" value="NZ_JACHVA010000045.1"/>
</dbReference>
<comment type="caution">
    <text evidence="2">The sequence shown here is derived from an EMBL/GenBank/DDBJ whole genome shotgun (WGS) entry which is preliminary data.</text>
</comment>